<accession>A0A919LDE3</accession>
<proteinExistence type="predicted"/>
<evidence type="ECO:0000313" key="1">
    <source>
        <dbReference type="EMBL" id="GHI83267.1"/>
    </source>
</evidence>
<name>A0A919LDE3_9ACTN</name>
<dbReference type="OrthoDB" id="4205723at2"/>
<sequence>MTVLLVGVPEGEALERLRSGIQRNPHFRVVSHAQDPVVALAHARVLLPDITVLSLPPGSESLDAVPDALGVFHGVRALDPPSGVVLRTAAAAVPRAMSGLTVEGAVHVVREGDAEGLMRALRTIGRRRASCDPDGMR</sequence>
<gene>
    <name evidence="1" type="ORF">Sxan_06310</name>
</gene>
<evidence type="ECO:0000313" key="2">
    <source>
        <dbReference type="Proteomes" id="UP000600026"/>
    </source>
</evidence>
<dbReference type="Proteomes" id="UP000600026">
    <property type="component" value="Unassembled WGS sequence"/>
</dbReference>
<dbReference type="RefSeq" id="WP_031137918.1">
    <property type="nucleotide sequence ID" value="NZ_BNEE01000004.1"/>
</dbReference>
<dbReference type="EMBL" id="BNEE01000004">
    <property type="protein sequence ID" value="GHI83267.1"/>
    <property type="molecule type" value="Genomic_DNA"/>
</dbReference>
<protein>
    <submittedName>
        <fullName evidence="1">Uncharacterized protein</fullName>
    </submittedName>
</protein>
<keyword evidence="2" id="KW-1185">Reference proteome</keyword>
<organism evidence="1 2">
    <name type="scientific">Streptomyces xanthophaeus</name>
    <dbReference type="NCBI Taxonomy" id="67385"/>
    <lineage>
        <taxon>Bacteria</taxon>
        <taxon>Bacillati</taxon>
        <taxon>Actinomycetota</taxon>
        <taxon>Actinomycetes</taxon>
        <taxon>Kitasatosporales</taxon>
        <taxon>Streptomycetaceae</taxon>
        <taxon>Streptomyces</taxon>
    </lineage>
</organism>
<dbReference type="AlphaFoldDB" id="A0A919LDE3"/>
<reference evidence="1" key="1">
    <citation type="submission" date="2020-09" db="EMBL/GenBank/DDBJ databases">
        <title>Whole genome shotgun sequence of Streptomyces xanthophaeus NBRC 12829.</title>
        <authorList>
            <person name="Komaki H."/>
            <person name="Tamura T."/>
        </authorList>
    </citation>
    <scope>NUCLEOTIDE SEQUENCE</scope>
    <source>
        <strain evidence="1">NBRC 12829</strain>
    </source>
</reference>
<comment type="caution">
    <text evidence="1">The sequence shown here is derived from an EMBL/GenBank/DDBJ whole genome shotgun (WGS) entry which is preliminary data.</text>
</comment>